<feature type="transmembrane region" description="Helical" evidence="1">
    <location>
        <begin position="306"/>
        <end position="327"/>
    </location>
</feature>
<keyword evidence="3" id="KW-1185">Reference proteome</keyword>
<evidence type="ECO:0000256" key="1">
    <source>
        <dbReference type="SAM" id="Phobius"/>
    </source>
</evidence>
<organism evidence="2 3">
    <name type="scientific">Albugo candida</name>
    <dbReference type="NCBI Taxonomy" id="65357"/>
    <lineage>
        <taxon>Eukaryota</taxon>
        <taxon>Sar</taxon>
        <taxon>Stramenopiles</taxon>
        <taxon>Oomycota</taxon>
        <taxon>Peronosporomycetes</taxon>
        <taxon>Albuginales</taxon>
        <taxon>Albuginaceae</taxon>
        <taxon>Albugo</taxon>
    </lineage>
</organism>
<sequence length="439" mass="49659">MTNAENEVLESHNWWCLLSATHENRLYRNALIIKLRNKCILWSQRALLGFIFPAFVLCILLNFEIYYLLACCYVLVPLGSLEVMWVLSHTRSQLSKHQNNRVEIPAGVGDHVILEEGSQGSEIGCYRDNCDFIMVASTGPKDRSTILKRWVSSGLLLSITSGVFIGVALVETHQLVDSKNHPHSIHTIYTFCLISFVSSVYCGCLVPDMADGMVMLVYQACFLSYSLNTFLIQQGLAVKHYIDSLFLLLMEFVLMAAIRVIQSNDIMESVMAILFDSIGLLGIVAPMILLSDCLSNPALHFLRHDLIHFFLCFWFSELGRVSSKILIPILCKQRRSKLHWDSFERPAFLLALIGGLLGLSFSFMVFRKSRFPLIEATTGVIALVISQVFRAFCTACQRFACFNDSYSLSSYRIVGCLIPFLIAFVIIYPYLTFCILKIN</sequence>
<feature type="transmembrane region" description="Helical" evidence="1">
    <location>
        <begin position="188"/>
        <end position="206"/>
    </location>
</feature>
<keyword evidence="1" id="KW-0472">Membrane</keyword>
<feature type="transmembrane region" description="Helical" evidence="1">
    <location>
        <begin position="244"/>
        <end position="261"/>
    </location>
</feature>
<evidence type="ECO:0000313" key="3">
    <source>
        <dbReference type="Proteomes" id="UP000053237"/>
    </source>
</evidence>
<accession>A0A024FZN2</accession>
<keyword evidence="1" id="KW-0812">Transmembrane</keyword>
<dbReference type="OrthoDB" id="163858at2759"/>
<evidence type="ECO:0000313" key="2">
    <source>
        <dbReference type="EMBL" id="CCI39951.1"/>
    </source>
</evidence>
<dbReference type="AlphaFoldDB" id="A0A024FZN2"/>
<dbReference type="Proteomes" id="UP000053237">
    <property type="component" value="Unassembled WGS sequence"/>
</dbReference>
<dbReference type="InParanoid" id="A0A024FZN2"/>
<protein>
    <submittedName>
        <fullName evidence="2">Uncharacterized protein</fullName>
    </submittedName>
</protein>
<keyword evidence="1" id="KW-1133">Transmembrane helix</keyword>
<dbReference type="EMBL" id="CAIX01000004">
    <property type="protein sequence ID" value="CCI39951.1"/>
    <property type="molecule type" value="Genomic_DNA"/>
</dbReference>
<feature type="transmembrane region" description="Helical" evidence="1">
    <location>
        <begin position="213"/>
        <end position="232"/>
    </location>
</feature>
<gene>
    <name evidence="2" type="ORF">BN9_007350</name>
</gene>
<name>A0A024FZN2_9STRA</name>
<comment type="caution">
    <text evidence="2">The sequence shown here is derived from an EMBL/GenBank/DDBJ whole genome shotgun (WGS) entry which is preliminary data.</text>
</comment>
<feature type="transmembrane region" description="Helical" evidence="1">
    <location>
        <begin position="413"/>
        <end position="431"/>
    </location>
</feature>
<feature type="transmembrane region" description="Helical" evidence="1">
    <location>
        <begin position="372"/>
        <end position="392"/>
    </location>
</feature>
<feature type="transmembrane region" description="Helical" evidence="1">
    <location>
        <begin position="150"/>
        <end position="168"/>
    </location>
</feature>
<feature type="transmembrane region" description="Helical" evidence="1">
    <location>
        <begin position="39"/>
        <end position="59"/>
    </location>
</feature>
<proteinExistence type="predicted"/>
<feature type="transmembrane region" description="Helical" evidence="1">
    <location>
        <begin position="273"/>
        <end position="291"/>
    </location>
</feature>
<feature type="transmembrane region" description="Helical" evidence="1">
    <location>
        <begin position="347"/>
        <end position="366"/>
    </location>
</feature>
<feature type="transmembrane region" description="Helical" evidence="1">
    <location>
        <begin position="65"/>
        <end position="87"/>
    </location>
</feature>
<reference evidence="2 3" key="1">
    <citation type="submission" date="2012-05" db="EMBL/GenBank/DDBJ databases">
        <title>Recombination and specialization in a pathogen metapopulation.</title>
        <authorList>
            <person name="Gardiner A."/>
            <person name="Kemen E."/>
            <person name="Schultz-Larsen T."/>
            <person name="MacLean D."/>
            <person name="Van Oosterhout C."/>
            <person name="Jones J.D.G."/>
        </authorList>
    </citation>
    <scope>NUCLEOTIDE SEQUENCE [LARGE SCALE GENOMIC DNA]</scope>
    <source>
        <strain evidence="2 3">Ac Nc2</strain>
    </source>
</reference>